<gene>
    <name evidence="1" type="ORF">WJX75_001215</name>
</gene>
<name>A0ABR2YDH4_9CHLO</name>
<sequence length="100" mass="10767">MHPASRIKGLEVAAPGSVVEGAGVELGGNVDIGDNVEFGGCDVCCAAVWLEDDTGVEHMTQARQRSQNCGSYKFSKDMLKYQYSSNTRQIQAVQKQSKIA</sequence>
<comment type="caution">
    <text evidence="1">The sequence shown here is derived from an EMBL/GenBank/DDBJ whole genome shotgun (WGS) entry which is preliminary data.</text>
</comment>
<dbReference type="Proteomes" id="UP001491310">
    <property type="component" value="Unassembled WGS sequence"/>
</dbReference>
<keyword evidence="2" id="KW-1185">Reference proteome</keyword>
<protein>
    <recommendedName>
        <fullName evidence="3">Dynactin subunit 6</fullName>
    </recommendedName>
</protein>
<proteinExistence type="predicted"/>
<accession>A0ABR2YDH4</accession>
<evidence type="ECO:0000313" key="2">
    <source>
        <dbReference type="Proteomes" id="UP001491310"/>
    </source>
</evidence>
<dbReference type="EMBL" id="JALJOT010000014">
    <property type="protein sequence ID" value="KAK9903267.1"/>
    <property type="molecule type" value="Genomic_DNA"/>
</dbReference>
<evidence type="ECO:0008006" key="3">
    <source>
        <dbReference type="Google" id="ProtNLM"/>
    </source>
</evidence>
<organism evidence="1 2">
    <name type="scientific">Coccomyxa subellipsoidea</name>
    <dbReference type="NCBI Taxonomy" id="248742"/>
    <lineage>
        <taxon>Eukaryota</taxon>
        <taxon>Viridiplantae</taxon>
        <taxon>Chlorophyta</taxon>
        <taxon>core chlorophytes</taxon>
        <taxon>Trebouxiophyceae</taxon>
        <taxon>Trebouxiophyceae incertae sedis</taxon>
        <taxon>Coccomyxaceae</taxon>
        <taxon>Coccomyxa</taxon>
    </lineage>
</organism>
<evidence type="ECO:0000313" key="1">
    <source>
        <dbReference type="EMBL" id="KAK9903267.1"/>
    </source>
</evidence>
<reference evidence="1 2" key="1">
    <citation type="journal article" date="2024" name="Nat. Commun.">
        <title>Phylogenomics reveals the evolutionary origins of lichenization in chlorophyte algae.</title>
        <authorList>
            <person name="Puginier C."/>
            <person name="Libourel C."/>
            <person name="Otte J."/>
            <person name="Skaloud P."/>
            <person name="Haon M."/>
            <person name="Grisel S."/>
            <person name="Petersen M."/>
            <person name="Berrin J.G."/>
            <person name="Delaux P.M."/>
            <person name="Dal Grande F."/>
            <person name="Keller J."/>
        </authorList>
    </citation>
    <scope>NUCLEOTIDE SEQUENCE [LARGE SCALE GENOMIC DNA]</scope>
    <source>
        <strain evidence="1 2">SAG 216-7</strain>
    </source>
</reference>